<proteinExistence type="predicted"/>
<keyword evidence="3" id="KW-1185">Reference proteome</keyword>
<dbReference type="AlphaFoldDB" id="A0A6A6DMH8"/>
<dbReference type="GO" id="GO:0003676">
    <property type="term" value="F:nucleic acid binding"/>
    <property type="evidence" value="ECO:0007669"/>
    <property type="project" value="InterPro"/>
</dbReference>
<reference evidence="2" key="1">
    <citation type="journal article" date="2020" name="Stud. Mycol.">
        <title>101 Dothideomycetes genomes: a test case for predicting lifestyles and emergence of pathogens.</title>
        <authorList>
            <person name="Haridas S."/>
            <person name="Albert R."/>
            <person name="Binder M."/>
            <person name="Bloem J."/>
            <person name="Labutti K."/>
            <person name="Salamov A."/>
            <person name="Andreopoulos B."/>
            <person name="Baker S."/>
            <person name="Barry K."/>
            <person name="Bills G."/>
            <person name="Bluhm B."/>
            <person name="Cannon C."/>
            <person name="Castanera R."/>
            <person name="Culley D."/>
            <person name="Daum C."/>
            <person name="Ezra D."/>
            <person name="Gonzalez J."/>
            <person name="Henrissat B."/>
            <person name="Kuo A."/>
            <person name="Liang C."/>
            <person name="Lipzen A."/>
            <person name="Lutzoni F."/>
            <person name="Magnuson J."/>
            <person name="Mondo S."/>
            <person name="Nolan M."/>
            <person name="Ohm R."/>
            <person name="Pangilinan J."/>
            <person name="Park H.-J."/>
            <person name="Ramirez L."/>
            <person name="Alfaro M."/>
            <person name="Sun H."/>
            <person name="Tritt A."/>
            <person name="Yoshinaga Y."/>
            <person name="Zwiers L.-H."/>
            <person name="Turgeon B."/>
            <person name="Goodwin S."/>
            <person name="Spatafora J."/>
            <person name="Crous P."/>
            <person name="Grigoriev I."/>
        </authorList>
    </citation>
    <scope>NUCLEOTIDE SEQUENCE</scope>
    <source>
        <strain evidence="2">CBS 207.26</strain>
    </source>
</reference>
<dbReference type="InterPro" id="IPR004875">
    <property type="entry name" value="DDE_SF_endonuclease_dom"/>
</dbReference>
<dbReference type="EMBL" id="ML994665">
    <property type="protein sequence ID" value="KAF2179582.1"/>
    <property type="molecule type" value="Genomic_DNA"/>
</dbReference>
<dbReference type="Proteomes" id="UP000800200">
    <property type="component" value="Unassembled WGS sequence"/>
</dbReference>
<sequence length="264" mass="30669">MADKRIPVSPKLFRILAFTIKRFYKRPPEIKRRMKALDWNRHDRHIYHKVVEWFEVIGEQLSDPAILPENVYNMDETGVLLSVLNSIKVLVGMDDLRNYRGTCVKRTTGYTDSVISLYWIQRVFDPLTKSRANNKPRSLEAMKFCYENNILLCRLPSHTSHKLQPCDVGLFGPSKTAYREQVERMYRGGAGTIGKEHFTALYSRARDMAFTARNIRCAWSKTGLYPFNPDKGLKEIQKLQTKYSNPLSITTRAKPAPKDELIFF</sequence>
<dbReference type="Pfam" id="PF03184">
    <property type="entry name" value="DDE_1"/>
    <property type="match status" value="1"/>
</dbReference>
<gene>
    <name evidence="2" type="ORF">K469DRAFT_730581</name>
</gene>
<dbReference type="OrthoDB" id="4357141at2759"/>
<protein>
    <submittedName>
        <fullName evidence="2">DDE-domain-containing protein</fullName>
    </submittedName>
</protein>
<feature type="domain" description="DDE-1" evidence="1">
    <location>
        <begin position="108"/>
        <end position="219"/>
    </location>
</feature>
<evidence type="ECO:0000259" key="1">
    <source>
        <dbReference type="Pfam" id="PF03184"/>
    </source>
</evidence>
<evidence type="ECO:0000313" key="2">
    <source>
        <dbReference type="EMBL" id="KAF2179582.1"/>
    </source>
</evidence>
<evidence type="ECO:0000313" key="3">
    <source>
        <dbReference type="Proteomes" id="UP000800200"/>
    </source>
</evidence>
<organism evidence="2 3">
    <name type="scientific">Zopfia rhizophila CBS 207.26</name>
    <dbReference type="NCBI Taxonomy" id="1314779"/>
    <lineage>
        <taxon>Eukaryota</taxon>
        <taxon>Fungi</taxon>
        <taxon>Dikarya</taxon>
        <taxon>Ascomycota</taxon>
        <taxon>Pezizomycotina</taxon>
        <taxon>Dothideomycetes</taxon>
        <taxon>Dothideomycetes incertae sedis</taxon>
        <taxon>Zopfiaceae</taxon>
        <taxon>Zopfia</taxon>
    </lineage>
</organism>
<accession>A0A6A6DMH8</accession>
<name>A0A6A6DMH8_9PEZI</name>